<evidence type="ECO:0000313" key="4">
    <source>
        <dbReference type="Proteomes" id="UP000246410"/>
    </source>
</evidence>
<dbReference type="RefSeq" id="WP_110040162.1">
    <property type="nucleotide sequence ID" value="NZ_QGTL01000011.1"/>
</dbReference>
<proteinExistence type="predicted"/>
<dbReference type="AlphaFoldDB" id="A0A317N7U6"/>
<dbReference type="InterPro" id="IPR028994">
    <property type="entry name" value="Integrin_alpha_N"/>
</dbReference>
<reference evidence="3 4" key="1">
    <citation type="submission" date="2018-05" db="EMBL/GenBank/DDBJ databases">
        <title>Genomic Encyclopedia of Type Strains, Phase IV (KMG-IV): sequencing the most valuable type-strain genomes for metagenomic binning, comparative biology and taxonomic classification.</title>
        <authorList>
            <person name="Goeker M."/>
        </authorList>
    </citation>
    <scope>NUCLEOTIDE SEQUENCE [LARGE SCALE GENOMIC DNA]</scope>
    <source>
        <strain evidence="3 4">DSM 44717</strain>
    </source>
</reference>
<name>A0A317N7U6_9NOCA</name>
<feature type="signal peptide" evidence="2">
    <location>
        <begin position="1"/>
        <end position="27"/>
    </location>
</feature>
<dbReference type="Pfam" id="PF13517">
    <property type="entry name" value="FG-GAP_3"/>
    <property type="match status" value="3"/>
</dbReference>
<evidence type="ECO:0000313" key="3">
    <source>
        <dbReference type="EMBL" id="PWV71062.1"/>
    </source>
</evidence>
<feature type="chain" id="PRO_5016323816" evidence="2">
    <location>
        <begin position="28"/>
        <end position="427"/>
    </location>
</feature>
<dbReference type="PANTHER" id="PTHR46580">
    <property type="entry name" value="SENSOR KINASE-RELATED"/>
    <property type="match status" value="1"/>
</dbReference>
<sequence length="427" mass="42756">MPRIRTVATSMIGLAIVAVTTSSPVGAMPEPAALAFTAPMQLDTVAGVPWNVTVADIDQDGHADIVTADALQAGWGGVSVLRNQGGAAAFDRPVQAATGPFTTAAAVADLNADSRPDIVAANSGDLAEGGVSVVVNHTADRSGHVEFGQPQKFAAGLSPGQLAIADVDGDAKPDLVVGNLLNVVLGAVDVLINTTEPGSDRITFGPPHPFAAGFVAEGLAVADLDQDGRTDIVVGETGSSTVSVLMNRTPGPGATPLFETVRMLSILPNGVGPVDVNNDGRLDLLTSVAPGTPLAGVLVSIDDATTGPPEFRPIGPGTGSAGTGFVPESLATADFDDDGRIDVVTAAAVSIEGLPGGLAVARNLTAPHAPDARFAPPLLLPAGTGTNAVAVGDLDNDDRPDLVTANSGSLNGHHAVSVLRNRTGLPG</sequence>
<dbReference type="EMBL" id="QGTL01000011">
    <property type="protein sequence ID" value="PWV71062.1"/>
    <property type="molecule type" value="Genomic_DNA"/>
</dbReference>
<keyword evidence="1 2" id="KW-0732">Signal</keyword>
<gene>
    <name evidence="3" type="ORF">DFR69_11151</name>
</gene>
<dbReference type="Proteomes" id="UP000246410">
    <property type="component" value="Unassembled WGS sequence"/>
</dbReference>
<evidence type="ECO:0000256" key="2">
    <source>
        <dbReference type="SAM" id="SignalP"/>
    </source>
</evidence>
<organism evidence="3 4">
    <name type="scientific">Nocardia neocaledoniensis</name>
    <dbReference type="NCBI Taxonomy" id="236511"/>
    <lineage>
        <taxon>Bacteria</taxon>
        <taxon>Bacillati</taxon>
        <taxon>Actinomycetota</taxon>
        <taxon>Actinomycetes</taxon>
        <taxon>Mycobacteriales</taxon>
        <taxon>Nocardiaceae</taxon>
        <taxon>Nocardia</taxon>
    </lineage>
</organism>
<dbReference type="SUPFAM" id="SSF69318">
    <property type="entry name" value="Integrin alpha N-terminal domain"/>
    <property type="match status" value="1"/>
</dbReference>
<comment type="caution">
    <text evidence="3">The sequence shown here is derived from an EMBL/GenBank/DDBJ whole genome shotgun (WGS) entry which is preliminary data.</text>
</comment>
<keyword evidence="4" id="KW-1185">Reference proteome</keyword>
<protein>
    <submittedName>
        <fullName evidence="3">VCBS repeat protein</fullName>
    </submittedName>
</protein>
<dbReference type="Gene3D" id="2.130.10.130">
    <property type="entry name" value="Integrin alpha, N-terminal"/>
    <property type="match status" value="2"/>
</dbReference>
<evidence type="ECO:0000256" key="1">
    <source>
        <dbReference type="ARBA" id="ARBA00022729"/>
    </source>
</evidence>
<dbReference type="InterPro" id="IPR013517">
    <property type="entry name" value="FG-GAP"/>
</dbReference>
<accession>A0A317N7U6</accession>